<name>A0A1Y0IA53_9GAMM</name>
<evidence type="ECO:0000313" key="2">
    <source>
        <dbReference type="EMBL" id="ARU57402.1"/>
    </source>
</evidence>
<dbReference type="KEGG" id="ome:OLMES_3364"/>
<dbReference type="AlphaFoldDB" id="A0A1Y0IA53"/>
<gene>
    <name evidence="2" type="ORF">OLMES_3364</name>
</gene>
<dbReference type="Proteomes" id="UP000196027">
    <property type="component" value="Chromosome"/>
</dbReference>
<feature type="region of interest" description="Disordered" evidence="1">
    <location>
        <begin position="47"/>
        <end position="69"/>
    </location>
</feature>
<protein>
    <submittedName>
        <fullName evidence="2">Uncharacterized protein</fullName>
    </submittedName>
</protein>
<reference evidence="2 3" key="1">
    <citation type="submission" date="2017-05" db="EMBL/GenBank/DDBJ databases">
        <title>Genomic insights into alkan degradation activity of Oleiphilus messinensis.</title>
        <authorList>
            <person name="Kozyavkin S.A."/>
            <person name="Slesarev A.I."/>
            <person name="Golyshin P.N."/>
            <person name="Korzhenkov A."/>
            <person name="Golyshina O.N."/>
            <person name="Toshchakov S.V."/>
        </authorList>
    </citation>
    <scope>NUCLEOTIDE SEQUENCE [LARGE SCALE GENOMIC DNA]</scope>
    <source>
        <strain evidence="2 3">ME102</strain>
    </source>
</reference>
<proteinExistence type="predicted"/>
<accession>A0A1Y0IA53</accession>
<sequence length="69" mass="7779">MHICHAQFLHIKIPNHRNRELTQCSPILAYSCHAKQVYIFVKPKSLQNPPTVEYIPNPSSAGRSSPVLA</sequence>
<keyword evidence="3" id="KW-1185">Reference proteome</keyword>
<evidence type="ECO:0000313" key="3">
    <source>
        <dbReference type="Proteomes" id="UP000196027"/>
    </source>
</evidence>
<evidence type="ECO:0000256" key="1">
    <source>
        <dbReference type="SAM" id="MobiDB-lite"/>
    </source>
</evidence>
<dbReference type="EMBL" id="CP021425">
    <property type="protein sequence ID" value="ARU57402.1"/>
    <property type="molecule type" value="Genomic_DNA"/>
</dbReference>
<organism evidence="2 3">
    <name type="scientific">Oleiphilus messinensis</name>
    <dbReference type="NCBI Taxonomy" id="141451"/>
    <lineage>
        <taxon>Bacteria</taxon>
        <taxon>Pseudomonadati</taxon>
        <taxon>Pseudomonadota</taxon>
        <taxon>Gammaproteobacteria</taxon>
        <taxon>Oceanospirillales</taxon>
        <taxon>Oleiphilaceae</taxon>
        <taxon>Oleiphilus</taxon>
    </lineage>
</organism>